<organism evidence="1 2">
    <name type="scientific">Achromobacter marplatensis</name>
    <dbReference type="NCBI Taxonomy" id="470868"/>
    <lineage>
        <taxon>Bacteria</taxon>
        <taxon>Pseudomonadati</taxon>
        <taxon>Pseudomonadota</taxon>
        <taxon>Betaproteobacteria</taxon>
        <taxon>Burkholderiales</taxon>
        <taxon>Alcaligenaceae</taxon>
        <taxon>Achromobacter</taxon>
    </lineage>
</organism>
<sequence>MSKEKIYLSVKMDELGVMRVCDQQGRIVAGVRAVTLRHARDEAATFTLEAFDHSGGEKAWAPSHARRGT</sequence>
<gene>
    <name evidence="1" type="ORF">DFP87_12325</name>
</gene>
<protein>
    <submittedName>
        <fullName evidence="1">Uncharacterized protein</fullName>
    </submittedName>
</protein>
<dbReference type="EMBL" id="QNRM01000023">
    <property type="protein sequence ID" value="RBP11264.1"/>
    <property type="molecule type" value="Genomic_DNA"/>
</dbReference>
<dbReference type="GeneID" id="99734248"/>
<evidence type="ECO:0000313" key="1">
    <source>
        <dbReference type="EMBL" id="RBP11264.1"/>
    </source>
</evidence>
<comment type="caution">
    <text evidence="1">The sequence shown here is derived from an EMBL/GenBank/DDBJ whole genome shotgun (WGS) entry which is preliminary data.</text>
</comment>
<reference evidence="1 2" key="1">
    <citation type="submission" date="2018-06" db="EMBL/GenBank/DDBJ databases">
        <title>Genomic Encyclopedia of Type Strains, Phase III (KMG-III): the genomes of soil and plant-associated and newly described type strains.</title>
        <authorList>
            <person name="Whitman W."/>
        </authorList>
    </citation>
    <scope>NUCLEOTIDE SEQUENCE [LARGE SCALE GENOMIC DNA]</scope>
    <source>
        <strain evidence="1 2">CECT 7342</strain>
    </source>
</reference>
<proteinExistence type="predicted"/>
<keyword evidence="2" id="KW-1185">Reference proteome</keyword>
<accession>A0ABX9FWB4</accession>
<evidence type="ECO:0000313" key="2">
    <source>
        <dbReference type="Proteomes" id="UP000252124"/>
    </source>
</evidence>
<dbReference type="RefSeq" id="WP_088591449.1">
    <property type="nucleotide sequence ID" value="NZ_CADIJU010000030.1"/>
</dbReference>
<dbReference type="Proteomes" id="UP000252124">
    <property type="component" value="Unassembled WGS sequence"/>
</dbReference>
<name>A0ABX9FWB4_9BURK</name>